<organism evidence="2 3">
    <name type="scientific">Weissella cibaria</name>
    <dbReference type="NCBI Taxonomy" id="137591"/>
    <lineage>
        <taxon>Bacteria</taxon>
        <taxon>Bacillati</taxon>
        <taxon>Bacillota</taxon>
        <taxon>Bacilli</taxon>
        <taxon>Lactobacillales</taxon>
        <taxon>Lactobacillaceae</taxon>
        <taxon>Weissella</taxon>
    </lineage>
</organism>
<comment type="caution">
    <text evidence="2">The sequence shown here is derived from an EMBL/GenBank/DDBJ whole genome shotgun (WGS) entry which is preliminary data.</text>
</comment>
<name>A0A0D1LQ32_9LACO</name>
<evidence type="ECO:0000313" key="3">
    <source>
        <dbReference type="Proteomes" id="UP000032289"/>
    </source>
</evidence>
<keyword evidence="1" id="KW-0812">Transmembrane</keyword>
<feature type="transmembrane region" description="Helical" evidence="1">
    <location>
        <begin position="29"/>
        <end position="48"/>
    </location>
</feature>
<dbReference type="EMBL" id="JWHT01000058">
    <property type="protein sequence ID" value="KIU20617.1"/>
    <property type="molecule type" value="Genomic_DNA"/>
</dbReference>
<keyword evidence="1" id="KW-1133">Transmembrane helix</keyword>
<dbReference type="Proteomes" id="UP000032289">
    <property type="component" value="Unassembled WGS sequence"/>
</dbReference>
<dbReference type="PATRIC" id="fig|137591.24.peg.2097"/>
<sequence>MSAIVTLFVVTVVVWIALMTTRKQETKFWTLLDILFGVMLVLWLVVLVKLNA</sequence>
<evidence type="ECO:0000313" key="2">
    <source>
        <dbReference type="EMBL" id="KIU20617.1"/>
    </source>
</evidence>
<gene>
    <name evidence="2" type="ORF">ab3b_02149</name>
</gene>
<dbReference type="AlphaFoldDB" id="A0A0D1LQ32"/>
<reference evidence="2 3" key="1">
    <citation type="journal article" date="2015" name="Microbiology (Mosc.)">
        <title>Genomics of the Weissella cibaria species with an examination of its metabolic traits.</title>
        <authorList>
            <person name="Lynch K.M."/>
            <person name="Lucid A."/>
            <person name="Arendt E.K."/>
            <person name="Sleator R.D."/>
            <person name="Lucey B."/>
            <person name="Coffey A."/>
        </authorList>
    </citation>
    <scope>NUCLEOTIDE SEQUENCE [LARGE SCALE GENOMIC DNA]</scope>
    <source>
        <strain evidence="2 3">AB3b</strain>
    </source>
</reference>
<accession>A0A0D1LQ32</accession>
<evidence type="ECO:0000256" key="1">
    <source>
        <dbReference type="SAM" id="Phobius"/>
    </source>
</evidence>
<dbReference type="RefSeq" id="WP_160280051.1">
    <property type="nucleotide sequence ID" value="NZ_JWHT01000058.1"/>
</dbReference>
<protein>
    <submittedName>
        <fullName evidence="2">Uncharacterized protein</fullName>
    </submittedName>
</protein>
<proteinExistence type="predicted"/>
<keyword evidence="1" id="KW-0472">Membrane</keyword>